<dbReference type="PRINTS" id="PR00472">
    <property type="entry name" value="CASNKINASEII"/>
</dbReference>
<dbReference type="InterPro" id="IPR016149">
    <property type="entry name" value="Casein_kin_II_reg-sub_N"/>
</dbReference>
<name>A0A7S2RTJ5_9STRA</name>
<dbReference type="GO" id="GO:0005956">
    <property type="term" value="C:protein kinase CK2 complex"/>
    <property type="evidence" value="ECO:0007669"/>
    <property type="project" value="UniProtKB-UniRule"/>
</dbReference>
<dbReference type="GO" id="GO:0005737">
    <property type="term" value="C:cytoplasm"/>
    <property type="evidence" value="ECO:0007669"/>
    <property type="project" value="TreeGrafter"/>
</dbReference>
<dbReference type="PANTHER" id="PTHR11740">
    <property type="entry name" value="CASEIN KINASE II SUBUNIT BETA"/>
    <property type="match status" value="1"/>
</dbReference>
<dbReference type="Pfam" id="PF01214">
    <property type="entry name" value="CK_II_beta"/>
    <property type="match status" value="1"/>
</dbReference>
<dbReference type="Gene3D" id="1.10.1820.10">
    <property type="entry name" value="protein kinase ck2 holoenzyme, chain C, domain 1"/>
    <property type="match status" value="1"/>
</dbReference>
<evidence type="ECO:0000313" key="4">
    <source>
        <dbReference type="EMBL" id="CAD9680143.1"/>
    </source>
</evidence>
<dbReference type="InterPro" id="IPR035991">
    <property type="entry name" value="Casein_kinase_II_beta-like"/>
</dbReference>
<dbReference type="FunFam" id="1.10.1820.10:FF:000005">
    <property type="entry name" value="Casein kinase II subunit beta"/>
    <property type="match status" value="1"/>
</dbReference>
<feature type="compositionally biased region" description="Low complexity" evidence="3">
    <location>
        <begin position="78"/>
        <end position="89"/>
    </location>
</feature>
<evidence type="ECO:0000256" key="3">
    <source>
        <dbReference type="SAM" id="MobiDB-lite"/>
    </source>
</evidence>
<dbReference type="EMBL" id="HBHK01010861">
    <property type="protein sequence ID" value="CAD9680143.1"/>
    <property type="molecule type" value="Transcribed_RNA"/>
</dbReference>
<dbReference type="GO" id="GO:0019887">
    <property type="term" value="F:protein kinase regulator activity"/>
    <property type="evidence" value="ECO:0007669"/>
    <property type="project" value="InterPro"/>
</dbReference>
<dbReference type="PANTHER" id="PTHR11740:SF0">
    <property type="entry name" value="CASEIN KINASE II SUBUNIT BETA"/>
    <property type="match status" value="1"/>
</dbReference>
<accession>A0A7S2RTJ5</accession>
<evidence type="ECO:0000256" key="2">
    <source>
        <dbReference type="RuleBase" id="RU361268"/>
    </source>
</evidence>
<dbReference type="SMART" id="SM01085">
    <property type="entry name" value="CK_II_beta"/>
    <property type="match status" value="1"/>
</dbReference>
<dbReference type="FunFam" id="2.20.25.20:FF:000001">
    <property type="entry name" value="Casein kinase II subunit beta"/>
    <property type="match status" value="1"/>
</dbReference>
<dbReference type="Gene3D" id="2.20.25.20">
    <property type="match status" value="1"/>
</dbReference>
<organism evidence="4">
    <name type="scientific">Mucochytrium quahogii</name>
    <dbReference type="NCBI Taxonomy" id="96639"/>
    <lineage>
        <taxon>Eukaryota</taxon>
        <taxon>Sar</taxon>
        <taxon>Stramenopiles</taxon>
        <taxon>Bigyra</taxon>
        <taxon>Labyrinthulomycetes</taxon>
        <taxon>Thraustochytrida</taxon>
        <taxon>Thraustochytriidae</taxon>
        <taxon>Mucochytrium</taxon>
    </lineage>
</organism>
<evidence type="ECO:0000256" key="1">
    <source>
        <dbReference type="ARBA" id="ARBA00006941"/>
    </source>
</evidence>
<reference evidence="4" key="1">
    <citation type="submission" date="2021-01" db="EMBL/GenBank/DDBJ databases">
        <authorList>
            <person name="Corre E."/>
            <person name="Pelletier E."/>
            <person name="Niang G."/>
            <person name="Scheremetjew M."/>
            <person name="Finn R."/>
            <person name="Kale V."/>
            <person name="Holt S."/>
            <person name="Cochrane G."/>
            <person name="Meng A."/>
            <person name="Brown T."/>
            <person name="Cohen L."/>
        </authorList>
    </citation>
    <scope>NUCLEOTIDE SEQUENCE</scope>
    <source>
        <strain evidence="4">NY070348D</strain>
    </source>
</reference>
<feature type="compositionally biased region" description="Low complexity" evidence="3">
    <location>
        <begin position="316"/>
        <end position="325"/>
    </location>
</feature>
<proteinExistence type="inferred from homology"/>
<feature type="region of interest" description="Disordered" evidence="3">
    <location>
        <begin position="65"/>
        <end position="93"/>
    </location>
</feature>
<dbReference type="AlphaFoldDB" id="A0A7S2RTJ5"/>
<sequence>MVSLIRGMSEAKCESLEVAKGLAELGLVATADLGTASGTDLENNQGFGHPVEDTVNNVEDITQECDEEEDDNDELELGSAESDSDGGSSESEESDTWVSWYCQLRGNEFFCEVDQDYIDDPFNLYGLSSMSYYNEALDVIMDLESELDEEYEPNSDARMLIDNTAETLYGLIHARFILTTQGLLAMNEKYVAGDFGECLRLQCERQALLPIGLSDIQGESTVKTFCPRCREIYLPVKVRQRGIDGAFFGRTFAHLFLMVMKTNIPPTPSEAPFVPTIFGYRIHKSSPYWRDKQIPEPEEDEHVCDEIASLEEAKPDPTSLSLPTSTTPPQPPESKTSQPS</sequence>
<gene>
    <name evidence="4" type="ORF">QSP1433_LOCUS6809</name>
</gene>
<protein>
    <recommendedName>
        <fullName evidence="2">Casein kinase II subunit beta</fullName>
        <shortName evidence="2">CK II beta</shortName>
    </recommendedName>
</protein>
<dbReference type="SUPFAM" id="SSF57798">
    <property type="entry name" value="Casein kinase II beta subunit"/>
    <property type="match status" value="1"/>
</dbReference>
<feature type="compositionally biased region" description="Acidic residues" evidence="3">
    <location>
        <begin position="65"/>
        <end position="76"/>
    </location>
</feature>
<dbReference type="InterPro" id="IPR000704">
    <property type="entry name" value="Casein_kinase_II_reg-sub"/>
</dbReference>
<feature type="region of interest" description="Disordered" evidence="3">
    <location>
        <begin position="309"/>
        <end position="340"/>
    </location>
</feature>
<comment type="subunit">
    <text evidence="2">Tetramer of two alpha and two beta subunits.</text>
</comment>
<comment type="similarity">
    <text evidence="1 2">Belongs to the casein kinase 2 subunit beta family.</text>
</comment>